<accession>A0A1S1WT57</accession>
<evidence type="ECO:0000313" key="3">
    <source>
        <dbReference type="EMBL" id="OHX10469.1"/>
    </source>
</evidence>
<dbReference type="Gene3D" id="3.40.50.150">
    <property type="entry name" value="Vaccinia Virus protein VP39"/>
    <property type="match status" value="1"/>
</dbReference>
<dbReference type="GO" id="GO:0008757">
    <property type="term" value="F:S-adenosylmethionine-dependent methyltransferase activity"/>
    <property type="evidence" value="ECO:0007669"/>
    <property type="project" value="InterPro"/>
</dbReference>
<gene>
    <name evidence="3" type="ORF">BI347_22085</name>
</gene>
<dbReference type="OrthoDB" id="529208at2"/>
<dbReference type="Proteomes" id="UP000180088">
    <property type="component" value="Unassembled WGS sequence"/>
</dbReference>
<dbReference type="EMBL" id="MKCS01000004">
    <property type="protein sequence ID" value="OHX10469.1"/>
    <property type="molecule type" value="Genomic_DNA"/>
</dbReference>
<protein>
    <submittedName>
        <fullName evidence="3">SAM-dependent methyltransferase</fullName>
    </submittedName>
</protein>
<dbReference type="Pfam" id="PF08241">
    <property type="entry name" value="Methyltransf_11"/>
    <property type="match status" value="1"/>
</dbReference>
<evidence type="ECO:0000256" key="1">
    <source>
        <dbReference type="ARBA" id="ARBA00022679"/>
    </source>
</evidence>
<proteinExistence type="predicted"/>
<dbReference type="SUPFAM" id="SSF53335">
    <property type="entry name" value="S-adenosyl-L-methionine-dependent methyltransferases"/>
    <property type="match status" value="1"/>
</dbReference>
<dbReference type="PANTHER" id="PTHR44068:SF11">
    <property type="entry name" value="GERANYL DIPHOSPHATE 2-C-METHYLTRANSFERASE"/>
    <property type="match status" value="1"/>
</dbReference>
<keyword evidence="3" id="KW-0489">Methyltransferase</keyword>
<keyword evidence="1" id="KW-0808">Transferase</keyword>
<evidence type="ECO:0000313" key="4">
    <source>
        <dbReference type="Proteomes" id="UP000180088"/>
    </source>
</evidence>
<name>A0A1S1WT57_9NEIS</name>
<organism evidence="3 4">
    <name type="scientific">Chromobacterium sphagni</name>
    <dbReference type="NCBI Taxonomy" id="1903179"/>
    <lineage>
        <taxon>Bacteria</taxon>
        <taxon>Pseudomonadati</taxon>
        <taxon>Pseudomonadota</taxon>
        <taxon>Betaproteobacteria</taxon>
        <taxon>Neisseriales</taxon>
        <taxon>Chromobacteriaceae</taxon>
        <taxon>Chromobacterium</taxon>
    </lineage>
</organism>
<feature type="domain" description="Methyltransferase type 11" evidence="2">
    <location>
        <begin position="74"/>
        <end position="168"/>
    </location>
</feature>
<sequence length="288" mass="32501">MTAAVAENTSPISQWYNMMTRMFPDSRLTFLNYGYLEKDGDLAWLRDEDREQQCSANLIRTLLGDADLSGKNVLKIGSGRGGNCSYLARYAGAASVTGLDFCPAHIEFCDRVHRLDGLSLIGGDATNLPFDDGEFDAVVNIESSHCYPDLNRFGEEVHRVLRPGGLFFYADTMRGDNRSEMSEQDKIGVDFFANVLEQHQAMIHQAGFTVENHVDISEGVIRAFESERGHLKHVLKTLVNEKKQQNSSLSPEVWHAFDTMFHFFDDSGVKAYKNGRLAYKLWQLRKTV</sequence>
<dbReference type="CDD" id="cd02440">
    <property type="entry name" value="AdoMet_MTases"/>
    <property type="match status" value="1"/>
</dbReference>
<reference evidence="3 4" key="1">
    <citation type="submission" date="2016-09" db="EMBL/GenBank/DDBJ databases">
        <title>Chromobacterium muskegensis sp. nov., an insecticidal bacterium isolated from Sphagnum bogs.</title>
        <authorList>
            <person name="Sparks M.E."/>
            <person name="Blackburn M.B."/>
            <person name="Gundersen-Rindal D.E."/>
            <person name="Mitchell A."/>
            <person name="Farrar R."/>
            <person name="Kuhar D."/>
        </authorList>
    </citation>
    <scope>NUCLEOTIDE SEQUENCE [LARGE SCALE GENOMIC DNA]</scope>
    <source>
        <strain evidence="3 4">37-2</strain>
    </source>
</reference>
<dbReference type="STRING" id="1903179.BI347_22085"/>
<dbReference type="InterPro" id="IPR029063">
    <property type="entry name" value="SAM-dependent_MTases_sf"/>
</dbReference>
<dbReference type="InterPro" id="IPR013216">
    <property type="entry name" value="Methyltransf_11"/>
</dbReference>
<dbReference type="GO" id="GO:0032259">
    <property type="term" value="P:methylation"/>
    <property type="evidence" value="ECO:0007669"/>
    <property type="project" value="UniProtKB-KW"/>
</dbReference>
<dbReference type="AlphaFoldDB" id="A0A1S1WT57"/>
<dbReference type="RefSeq" id="WP_071117118.1">
    <property type="nucleotide sequence ID" value="NZ_MKCS01000004.1"/>
</dbReference>
<evidence type="ECO:0000259" key="2">
    <source>
        <dbReference type="Pfam" id="PF08241"/>
    </source>
</evidence>
<dbReference type="InterPro" id="IPR050447">
    <property type="entry name" value="Erg6_SMT_methyltransf"/>
</dbReference>
<comment type="caution">
    <text evidence="3">The sequence shown here is derived from an EMBL/GenBank/DDBJ whole genome shotgun (WGS) entry which is preliminary data.</text>
</comment>
<dbReference type="PANTHER" id="PTHR44068">
    <property type="entry name" value="ZGC:194242"/>
    <property type="match status" value="1"/>
</dbReference>